<reference evidence="2" key="1">
    <citation type="submission" date="2022-11" db="UniProtKB">
        <authorList>
            <consortium name="WormBaseParasite"/>
        </authorList>
    </citation>
    <scope>IDENTIFICATION</scope>
</reference>
<name>A0A915IL68_ROMCU</name>
<accession>A0A915IL68</accession>
<dbReference type="WBParaSite" id="nRc.2.0.1.t14565-RA">
    <property type="protein sequence ID" value="nRc.2.0.1.t14565-RA"/>
    <property type="gene ID" value="nRc.2.0.1.g14565"/>
</dbReference>
<evidence type="ECO:0000313" key="2">
    <source>
        <dbReference type="WBParaSite" id="nRc.2.0.1.t14565-RA"/>
    </source>
</evidence>
<dbReference type="AlphaFoldDB" id="A0A915IL68"/>
<organism evidence="1 2">
    <name type="scientific">Romanomermis culicivorax</name>
    <name type="common">Nematode worm</name>
    <dbReference type="NCBI Taxonomy" id="13658"/>
    <lineage>
        <taxon>Eukaryota</taxon>
        <taxon>Metazoa</taxon>
        <taxon>Ecdysozoa</taxon>
        <taxon>Nematoda</taxon>
        <taxon>Enoplea</taxon>
        <taxon>Dorylaimia</taxon>
        <taxon>Mermithida</taxon>
        <taxon>Mermithoidea</taxon>
        <taxon>Mermithidae</taxon>
        <taxon>Romanomermis</taxon>
    </lineage>
</organism>
<evidence type="ECO:0000313" key="1">
    <source>
        <dbReference type="Proteomes" id="UP000887565"/>
    </source>
</evidence>
<keyword evidence="1" id="KW-1185">Reference proteome</keyword>
<protein>
    <submittedName>
        <fullName evidence="2">Uncharacterized protein</fullName>
    </submittedName>
</protein>
<dbReference type="Proteomes" id="UP000887565">
    <property type="component" value="Unplaced"/>
</dbReference>
<proteinExistence type="predicted"/>
<sequence>MGYKYVVANVGRFSEHPTLVQFDCGTGNFHQLVARCTGHGVDSLQFFYCSVQFSVHDKTSLPSDFEPTTGNVDHFIVHHGDGAGAIVFDFQRLVDRKKGGQAGEGDREWAHRSSSVLPAIIWDDCPAGPTAAALHDKLDAPFEQQPVILKPAVVNASNANSRTLCLRKKRLLYLYDRKI</sequence>